<dbReference type="AlphaFoldDB" id="A0AAE1XF34"/>
<feature type="repeat" description="PPR" evidence="2">
    <location>
        <begin position="346"/>
        <end position="380"/>
    </location>
</feature>
<proteinExistence type="predicted"/>
<evidence type="ECO:0000313" key="3">
    <source>
        <dbReference type="EMBL" id="KAK4410603.1"/>
    </source>
</evidence>
<reference evidence="3" key="2">
    <citation type="journal article" date="2024" name="Plant">
        <title>Genomic evolution and insights into agronomic trait innovations of Sesamum species.</title>
        <authorList>
            <person name="Miao H."/>
            <person name="Wang L."/>
            <person name="Qu L."/>
            <person name="Liu H."/>
            <person name="Sun Y."/>
            <person name="Le M."/>
            <person name="Wang Q."/>
            <person name="Wei S."/>
            <person name="Zheng Y."/>
            <person name="Lin W."/>
            <person name="Duan Y."/>
            <person name="Cao H."/>
            <person name="Xiong S."/>
            <person name="Wang X."/>
            <person name="Wei L."/>
            <person name="Li C."/>
            <person name="Ma Q."/>
            <person name="Ju M."/>
            <person name="Zhao R."/>
            <person name="Li G."/>
            <person name="Mu C."/>
            <person name="Tian Q."/>
            <person name="Mei H."/>
            <person name="Zhang T."/>
            <person name="Gao T."/>
            <person name="Zhang H."/>
        </authorList>
    </citation>
    <scope>NUCLEOTIDE SEQUENCE</scope>
    <source>
        <strain evidence="3">K16</strain>
    </source>
</reference>
<organism evidence="3 4">
    <name type="scientific">Sesamum angolense</name>
    <dbReference type="NCBI Taxonomy" id="2727404"/>
    <lineage>
        <taxon>Eukaryota</taxon>
        <taxon>Viridiplantae</taxon>
        <taxon>Streptophyta</taxon>
        <taxon>Embryophyta</taxon>
        <taxon>Tracheophyta</taxon>
        <taxon>Spermatophyta</taxon>
        <taxon>Magnoliopsida</taxon>
        <taxon>eudicotyledons</taxon>
        <taxon>Gunneridae</taxon>
        <taxon>Pentapetalae</taxon>
        <taxon>asterids</taxon>
        <taxon>lamiids</taxon>
        <taxon>Lamiales</taxon>
        <taxon>Pedaliaceae</taxon>
        <taxon>Sesamum</taxon>
    </lineage>
</organism>
<keyword evidence="1" id="KW-0677">Repeat</keyword>
<dbReference type="Proteomes" id="UP001289374">
    <property type="component" value="Unassembled WGS sequence"/>
</dbReference>
<dbReference type="PROSITE" id="PS51375">
    <property type="entry name" value="PPR"/>
    <property type="match status" value="7"/>
</dbReference>
<accession>A0AAE1XF34</accession>
<name>A0AAE1XF34_9LAMI</name>
<dbReference type="InterPro" id="IPR002885">
    <property type="entry name" value="PPR_rpt"/>
</dbReference>
<dbReference type="Pfam" id="PF12854">
    <property type="entry name" value="PPR_1"/>
    <property type="match status" value="1"/>
</dbReference>
<dbReference type="Pfam" id="PF01535">
    <property type="entry name" value="PPR"/>
    <property type="match status" value="2"/>
</dbReference>
<reference evidence="3" key="1">
    <citation type="submission" date="2020-06" db="EMBL/GenBank/DDBJ databases">
        <authorList>
            <person name="Li T."/>
            <person name="Hu X."/>
            <person name="Zhang T."/>
            <person name="Song X."/>
            <person name="Zhang H."/>
            <person name="Dai N."/>
            <person name="Sheng W."/>
            <person name="Hou X."/>
            <person name="Wei L."/>
        </authorList>
    </citation>
    <scope>NUCLEOTIDE SEQUENCE</scope>
    <source>
        <strain evidence="3">K16</strain>
        <tissue evidence="3">Leaf</tissue>
    </source>
</reference>
<feature type="repeat" description="PPR" evidence="2">
    <location>
        <begin position="416"/>
        <end position="450"/>
    </location>
</feature>
<feature type="repeat" description="PPR" evidence="2">
    <location>
        <begin position="381"/>
        <end position="415"/>
    </location>
</feature>
<dbReference type="Pfam" id="PF13041">
    <property type="entry name" value="PPR_2"/>
    <property type="match status" value="2"/>
</dbReference>
<dbReference type="Gene3D" id="1.25.40.10">
    <property type="entry name" value="Tetratricopeptide repeat domain"/>
    <property type="match status" value="6"/>
</dbReference>
<dbReference type="InterPro" id="IPR011990">
    <property type="entry name" value="TPR-like_helical_dom_sf"/>
</dbReference>
<feature type="repeat" description="PPR" evidence="2">
    <location>
        <begin position="241"/>
        <end position="275"/>
    </location>
</feature>
<dbReference type="InterPro" id="IPR051222">
    <property type="entry name" value="PPR/CCM1_RNA-binding"/>
</dbReference>
<keyword evidence="4" id="KW-1185">Reference proteome</keyword>
<dbReference type="PANTHER" id="PTHR47942">
    <property type="entry name" value="TETRATRICOPEPTIDE REPEAT (TPR)-LIKE SUPERFAMILY PROTEIN-RELATED"/>
    <property type="match status" value="1"/>
</dbReference>
<feature type="repeat" description="PPR" evidence="2">
    <location>
        <begin position="276"/>
        <end position="310"/>
    </location>
</feature>
<dbReference type="EMBL" id="JACGWL010000001">
    <property type="protein sequence ID" value="KAK4410603.1"/>
    <property type="molecule type" value="Genomic_DNA"/>
</dbReference>
<dbReference type="SUPFAM" id="SSF81901">
    <property type="entry name" value="HCP-like"/>
    <property type="match status" value="1"/>
</dbReference>
<dbReference type="Pfam" id="PF13812">
    <property type="entry name" value="PPR_3"/>
    <property type="match status" value="1"/>
</dbReference>
<gene>
    <name evidence="3" type="ORF">Sango_0133300</name>
</gene>
<comment type="caution">
    <text evidence="3">The sequence shown here is derived from an EMBL/GenBank/DDBJ whole genome shotgun (WGS) entry which is preliminary data.</text>
</comment>
<dbReference type="PANTHER" id="PTHR47942:SF16">
    <property type="entry name" value="PENTATRICOPEPTIDE REPEAT DOMAIN CONTAINING PROTEIN-RELATED"/>
    <property type="match status" value="1"/>
</dbReference>
<evidence type="ECO:0000256" key="1">
    <source>
        <dbReference type="ARBA" id="ARBA00022737"/>
    </source>
</evidence>
<evidence type="ECO:0000256" key="2">
    <source>
        <dbReference type="PROSITE-ProRule" id="PRU00708"/>
    </source>
</evidence>
<evidence type="ECO:0000313" key="4">
    <source>
        <dbReference type="Proteomes" id="UP001289374"/>
    </source>
</evidence>
<dbReference type="NCBIfam" id="TIGR00756">
    <property type="entry name" value="PPR"/>
    <property type="match status" value="7"/>
</dbReference>
<protein>
    <submittedName>
        <fullName evidence="3">Pentatricopeptide repeat-containing protein</fullName>
    </submittedName>
</protein>
<sequence>MSKAILSLIKPLHRPQPKSSRKFLITPHIKELANEVCEILRTQGQQWEETLQNRFFEEDIAPSEVAHLVFDKVRDCEMGLKFFDFVSQNRFSLDGFAYSSLLKLLARSKVFAEIDNVLLECMQSEEKLPTREALSFVIRAYAESGLVSKALELYSFVLKTYNALPQLLACNSLLNGLIQDGNMEAAWCVYDEMVRRDDGGENSCFNNYSVCIMVKGLCKEGKVMKGKRLIEKRWGKNCIPNIVFYNTLIDGYCKRGDVKRAHKLLEDLKEKGFLPTQETYGAIINGFCKRGEFEKVDQILKEMDSRGMEVNAQVYNCVIDAKLKCGLVGEALETTRKMIEVGCKLDIVTYNTLISNACRDGKVQEAERLLEKALNSRLVLNKLSFTPLIHVYSREGDFERASILLVQMTECGLKPDLITYGGLIHGLVVAGEVDAALTIRQKMMERGESPDACIYNVLMNGLCKKGAEKILKGLQLDGVAPNVVTYTVLIVNGLSNNAPCAISRTDTESRLDKPMLLDIFGRMISDGWRPISAAYVSIIACLCLNRMLGAALQLTDKMLNKGFPLDSVTLAALLHGVCSVGKAKEWRNIIPSKLIEPKLNVALNEESHGIGQNWQAVTRAPLLVVVQEVTVSQGRDSVEGSYPQSCYMPEKPFSPSSNIRYQNTPKDTVLKDGTLPFMENLRSIIMSGWIIFQIMGYNLSTGLLSSCGAAYWLEAEE</sequence>
<feature type="repeat" description="PPR" evidence="2">
    <location>
        <begin position="311"/>
        <end position="345"/>
    </location>
</feature>
<feature type="repeat" description="PPR" evidence="2">
    <location>
        <begin position="166"/>
        <end position="196"/>
    </location>
</feature>